<dbReference type="RefSeq" id="WP_338198831.1">
    <property type="nucleotide sequence ID" value="NZ_JAEKNR010000031.1"/>
</dbReference>
<accession>A0A934K124</accession>
<dbReference type="InterPro" id="IPR018490">
    <property type="entry name" value="cNMP-bd_dom_sf"/>
</dbReference>
<sequence length="106" mass="11534">MRQATIRVVLADDSLIVRQGVRALIELAPDLEVIGEASDYDLAEIGPGAVIGERAHQEGGIRTATLRALTRCRVARSHPGRLQPERLAELAAHHRQEVRAVEGLPC</sequence>
<dbReference type="Proteomes" id="UP000612893">
    <property type="component" value="Unassembled WGS sequence"/>
</dbReference>
<comment type="caution">
    <text evidence="2">The sequence shown here is derived from an EMBL/GenBank/DDBJ whole genome shotgun (WGS) entry which is preliminary data.</text>
</comment>
<dbReference type="InterPro" id="IPR000595">
    <property type="entry name" value="cNMP-bd_dom"/>
</dbReference>
<reference evidence="2" key="1">
    <citation type="submission" date="2020-10" db="EMBL/GenBank/DDBJ databases">
        <title>Ca. Dormibacterota MAGs.</title>
        <authorList>
            <person name="Montgomery K."/>
        </authorList>
    </citation>
    <scope>NUCLEOTIDE SEQUENCE [LARGE SCALE GENOMIC DNA]</scope>
    <source>
        <strain evidence="2">SC8812_S17_10</strain>
    </source>
</reference>
<organism evidence="2 3">
    <name type="scientific">Candidatus Nephthysia bennettiae</name>
    <dbReference type="NCBI Taxonomy" id="3127016"/>
    <lineage>
        <taxon>Bacteria</taxon>
        <taxon>Bacillati</taxon>
        <taxon>Candidatus Dormiibacterota</taxon>
        <taxon>Candidatus Dormibacteria</taxon>
        <taxon>Candidatus Dormibacterales</taxon>
        <taxon>Candidatus Dormibacteraceae</taxon>
        <taxon>Candidatus Nephthysia</taxon>
    </lineage>
</organism>
<keyword evidence="3" id="KW-1185">Reference proteome</keyword>
<evidence type="ECO:0000313" key="2">
    <source>
        <dbReference type="EMBL" id="MBJ7596969.1"/>
    </source>
</evidence>
<dbReference type="SUPFAM" id="SSF51206">
    <property type="entry name" value="cAMP-binding domain-like"/>
    <property type="match status" value="1"/>
</dbReference>
<evidence type="ECO:0000313" key="3">
    <source>
        <dbReference type="Proteomes" id="UP000612893"/>
    </source>
</evidence>
<feature type="domain" description="Cyclic nucleotide-binding" evidence="1">
    <location>
        <begin position="11"/>
        <end position="74"/>
    </location>
</feature>
<dbReference type="EMBL" id="JAEKNR010000031">
    <property type="protein sequence ID" value="MBJ7596969.1"/>
    <property type="molecule type" value="Genomic_DNA"/>
</dbReference>
<proteinExistence type="predicted"/>
<dbReference type="Gene3D" id="2.60.120.10">
    <property type="entry name" value="Jelly Rolls"/>
    <property type="match status" value="1"/>
</dbReference>
<protein>
    <recommendedName>
        <fullName evidence="1">Cyclic nucleotide-binding domain-containing protein</fullName>
    </recommendedName>
</protein>
<dbReference type="PROSITE" id="PS50042">
    <property type="entry name" value="CNMP_BINDING_3"/>
    <property type="match status" value="1"/>
</dbReference>
<dbReference type="InterPro" id="IPR014710">
    <property type="entry name" value="RmlC-like_jellyroll"/>
</dbReference>
<gene>
    <name evidence="2" type="ORF">JF922_02630</name>
</gene>
<name>A0A934K124_9BACT</name>
<evidence type="ECO:0000259" key="1">
    <source>
        <dbReference type="PROSITE" id="PS50042"/>
    </source>
</evidence>
<dbReference type="AlphaFoldDB" id="A0A934K124"/>